<feature type="transmembrane region" description="Helical" evidence="9">
    <location>
        <begin position="478"/>
        <end position="505"/>
    </location>
</feature>
<gene>
    <name evidence="10" type="ORF">NOF55_12600</name>
</gene>
<dbReference type="InterPro" id="IPR004764">
    <property type="entry name" value="MdtF-like"/>
</dbReference>
<dbReference type="SUPFAM" id="SSF82866">
    <property type="entry name" value="Multidrug efflux transporter AcrB transmembrane domain"/>
    <property type="match status" value="2"/>
</dbReference>
<keyword evidence="3 9" id="KW-0813">Transport</keyword>
<dbReference type="FunFam" id="1.20.1640.10:FF:000001">
    <property type="entry name" value="Efflux pump membrane transporter"/>
    <property type="match status" value="1"/>
</dbReference>
<dbReference type="SUPFAM" id="SSF82714">
    <property type="entry name" value="Multidrug efflux transporter AcrB TolC docking domain, DN and DC subdomains"/>
    <property type="match status" value="2"/>
</dbReference>
<proteinExistence type="inferred from homology"/>
<comment type="caution">
    <text evidence="10">The sequence shown here is derived from an EMBL/GenBank/DDBJ whole genome shotgun (WGS) entry which is preliminary data.</text>
</comment>
<feature type="transmembrane region" description="Helical" evidence="9">
    <location>
        <begin position="877"/>
        <end position="895"/>
    </location>
</feature>
<dbReference type="FunFam" id="3.30.70.1430:FF:000001">
    <property type="entry name" value="Efflux pump membrane transporter"/>
    <property type="match status" value="1"/>
</dbReference>
<dbReference type="InterPro" id="IPR001036">
    <property type="entry name" value="Acrflvin-R"/>
</dbReference>
<dbReference type="GO" id="GO:0005886">
    <property type="term" value="C:plasma membrane"/>
    <property type="evidence" value="ECO:0007669"/>
    <property type="project" value="UniProtKB-SubCell"/>
</dbReference>
<dbReference type="InterPro" id="IPR027463">
    <property type="entry name" value="AcrB_DN_DC_subdom"/>
</dbReference>
<feature type="transmembrane region" description="Helical" evidence="9">
    <location>
        <begin position="12"/>
        <end position="37"/>
    </location>
</feature>
<dbReference type="EMBL" id="JANFPI010000004">
    <property type="protein sequence ID" value="MCX8997942.1"/>
    <property type="molecule type" value="Genomic_DNA"/>
</dbReference>
<keyword evidence="5 9" id="KW-0997">Cell inner membrane</keyword>
<accession>A0AAE3SV91</accession>
<feature type="transmembrane region" description="Helical" evidence="9">
    <location>
        <begin position="928"/>
        <end position="951"/>
    </location>
</feature>
<sequence>MSLSAPRNALASFFIARPVFAIVLAIVTMLAGVMGIYSLSISQYPEIAPVTVRINATYTGATAEAVENSVTKKIESVMTGLDGLLYMESTSSTGSGSISLTFANGTDPELAQVEVQNKLSRVESQLPESVQSQGVQVNRSPSGILMIGNIISRDGRYTSDELSDIMASQIEERIERLDGVGSVQSFGSGYAMRIWLDPAKMEKYQLVPSDVTSAISAQNVQVAAGSIGATPVVKGQQLKASIIARTQMTTVDEFRGIILKTASDGAVVRLADVARVEIGLESYGQSSTFNGMPAAGFGVQLASGANAITTADLVHAELDSLAGSLPEGVEIAYSYETTPFVELSIEKVVETLIEAIVLVFVVLLLFLQNLRATLIPMIAVPVVLAGTFGVLAALGYSINMLTMFAMVLAIGLLVDDAIVVVENVERIMRDEKLSAREATEKSMGEITGALIGIALVLTAVFIPMAFFSGSVGVIYRQFSVTIASAMLLSVLVAIILTPALCAMMLKPTHSGLMTRWLGWFDRGFERATNGYAGVVAKLVVRPLRMFLVFAILLASAYGLYTRLPTSFLPEEDQGVLMTQITLPAGANAARTQAVIDMVRDYYLNQEKDAVQSVFMTLGFGFASSGENAAMGFVRLKDFDQRTDSRLSASAVQQRASAYFRQIRDAEVFVLAPPAIQGLGQTSGFSMYLEDTGNRGRDALTAASNTLADSAAGNAVVADIHGNTRTLEAQLRIDIDQEKATALGISLSGLDSLITTAFSGSNVNDFVYRGEIKPVYVQADAPFRMQPGDIYRWSAKNDSGEMVPFSAFAKTEWVQGSPSLARFNGTAAVSINGSAAAGVSSGDAMTEAERLVADLDGGYTASWSGLSYQERLAGSQEALLYTVSLIVVFLCLAALYESWSIPFSVILAVPVGVFGALLFAKLFGQSNDVYFKVGLLTTIGLTAKNAILIVEFAKDVMAQGKGAVEAVIEAARLRLRPIVMTSLAFMLGVLPLARATGAGSAAQNAIGIGVLGGMIFATLLGIFFVPLLFVTVSRLTGRR</sequence>
<evidence type="ECO:0000256" key="5">
    <source>
        <dbReference type="ARBA" id="ARBA00022519"/>
    </source>
</evidence>
<feature type="transmembrane region" description="Helical" evidence="9">
    <location>
        <begin position="442"/>
        <end position="466"/>
    </location>
</feature>
<feature type="transmembrane region" description="Helical" evidence="9">
    <location>
        <begin position="972"/>
        <end position="992"/>
    </location>
</feature>
<evidence type="ECO:0000256" key="1">
    <source>
        <dbReference type="ARBA" id="ARBA00004429"/>
    </source>
</evidence>
<feature type="transmembrane region" description="Helical" evidence="9">
    <location>
        <begin position="543"/>
        <end position="560"/>
    </location>
</feature>
<dbReference type="FunFam" id="3.30.70.1430:FF:000002">
    <property type="entry name" value="Efflux pump membrane transporter"/>
    <property type="match status" value="1"/>
</dbReference>
<comment type="subcellular location">
    <subcellularLocation>
        <location evidence="1 9">Cell inner membrane</location>
        <topology evidence="1 9">Multi-pass membrane protein</topology>
    </subcellularLocation>
</comment>
<dbReference type="GO" id="GO:0009636">
    <property type="term" value="P:response to toxic substance"/>
    <property type="evidence" value="ECO:0007669"/>
    <property type="project" value="UniProtKB-ARBA"/>
</dbReference>
<feature type="transmembrane region" description="Helical" evidence="9">
    <location>
        <begin position="1004"/>
        <end position="1029"/>
    </location>
</feature>
<evidence type="ECO:0000256" key="6">
    <source>
        <dbReference type="ARBA" id="ARBA00022692"/>
    </source>
</evidence>
<protein>
    <recommendedName>
        <fullName evidence="9">Efflux pump membrane transporter</fullName>
    </recommendedName>
</protein>
<dbReference type="FunFam" id="3.30.2090.10:FF:000001">
    <property type="entry name" value="Efflux pump membrane transporter"/>
    <property type="match status" value="1"/>
</dbReference>
<dbReference type="AlphaFoldDB" id="A0AAE3SV91"/>
<feature type="transmembrane region" description="Helical" evidence="9">
    <location>
        <begin position="348"/>
        <end position="367"/>
    </location>
</feature>
<feature type="transmembrane region" description="Helical" evidence="9">
    <location>
        <begin position="400"/>
        <end position="421"/>
    </location>
</feature>
<evidence type="ECO:0000256" key="3">
    <source>
        <dbReference type="ARBA" id="ARBA00022448"/>
    </source>
</evidence>
<dbReference type="Proteomes" id="UP001208771">
    <property type="component" value="Unassembled WGS sequence"/>
</dbReference>
<dbReference type="GO" id="GO:0042910">
    <property type="term" value="F:xenobiotic transmembrane transporter activity"/>
    <property type="evidence" value="ECO:0007669"/>
    <property type="project" value="TreeGrafter"/>
</dbReference>
<keyword evidence="8 9" id="KW-0472">Membrane</keyword>
<evidence type="ECO:0000256" key="8">
    <source>
        <dbReference type="ARBA" id="ARBA00023136"/>
    </source>
</evidence>
<comment type="similarity">
    <text evidence="2 9">Belongs to the resistance-nodulation-cell division (RND) (TC 2.A.6) family.</text>
</comment>
<evidence type="ECO:0000313" key="11">
    <source>
        <dbReference type="Proteomes" id="UP001208771"/>
    </source>
</evidence>
<dbReference type="Gene3D" id="3.30.70.1440">
    <property type="entry name" value="Multidrug efflux transporter AcrB pore domain"/>
    <property type="match status" value="1"/>
</dbReference>
<organism evidence="10 11">
    <name type="scientific">Ectorhizobium quercum</name>
    <dbReference type="NCBI Taxonomy" id="2965071"/>
    <lineage>
        <taxon>Bacteria</taxon>
        <taxon>Pseudomonadati</taxon>
        <taxon>Pseudomonadota</taxon>
        <taxon>Alphaproteobacteria</taxon>
        <taxon>Hyphomicrobiales</taxon>
        <taxon>Rhizobiaceae</taxon>
        <taxon>Ectorhizobium</taxon>
    </lineage>
</organism>
<dbReference type="Pfam" id="PF00873">
    <property type="entry name" value="ACR_tran"/>
    <property type="match status" value="1"/>
</dbReference>
<dbReference type="NCBIfam" id="NF000282">
    <property type="entry name" value="RND_permease_1"/>
    <property type="match status" value="1"/>
</dbReference>
<dbReference type="Gene3D" id="1.20.1640.10">
    <property type="entry name" value="Multidrug efflux transporter AcrB transmembrane domain"/>
    <property type="match status" value="2"/>
</dbReference>
<keyword evidence="7 9" id="KW-1133">Transmembrane helix</keyword>
<evidence type="ECO:0000256" key="4">
    <source>
        <dbReference type="ARBA" id="ARBA00022475"/>
    </source>
</evidence>
<keyword evidence="6 9" id="KW-0812">Transmembrane</keyword>
<dbReference type="NCBIfam" id="TIGR00915">
    <property type="entry name" value="2A0602"/>
    <property type="match status" value="1"/>
</dbReference>
<dbReference type="PANTHER" id="PTHR32063">
    <property type="match status" value="1"/>
</dbReference>
<evidence type="ECO:0000313" key="10">
    <source>
        <dbReference type="EMBL" id="MCX8997942.1"/>
    </source>
</evidence>
<feature type="transmembrane region" description="Helical" evidence="9">
    <location>
        <begin position="902"/>
        <end position="922"/>
    </location>
</feature>
<dbReference type="PRINTS" id="PR00702">
    <property type="entry name" value="ACRIFLAVINRP"/>
</dbReference>
<dbReference type="PANTHER" id="PTHR32063:SF13">
    <property type="entry name" value="MULTIDRUG EFFLUX PUMP SUBUNIT ACRB-RELATED"/>
    <property type="match status" value="1"/>
</dbReference>
<reference evidence="10" key="1">
    <citation type="submission" date="2022-07" db="EMBL/GenBank/DDBJ databases">
        <title>Ectorhizobium quercum gen.nov., sp. nov.</title>
        <authorList>
            <person name="Ma T."/>
            <person name="Li Y."/>
        </authorList>
    </citation>
    <scope>NUCLEOTIDE SEQUENCE</scope>
    <source>
        <strain evidence="10">BDR2-2</strain>
    </source>
</reference>
<dbReference type="Gene3D" id="3.30.2090.10">
    <property type="entry name" value="Multidrug efflux transporter AcrB TolC docking domain, DN and DC subdomains"/>
    <property type="match status" value="2"/>
</dbReference>
<dbReference type="RefSeq" id="WP_306411735.1">
    <property type="nucleotide sequence ID" value="NZ_JANFPI010000004.1"/>
</dbReference>
<feature type="transmembrane region" description="Helical" evidence="9">
    <location>
        <begin position="374"/>
        <end position="394"/>
    </location>
</feature>
<dbReference type="Gene3D" id="3.30.70.1320">
    <property type="entry name" value="Multidrug efflux transporter AcrB pore domain like"/>
    <property type="match status" value="1"/>
</dbReference>
<evidence type="ECO:0000256" key="2">
    <source>
        <dbReference type="ARBA" id="ARBA00010942"/>
    </source>
</evidence>
<evidence type="ECO:0000256" key="9">
    <source>
        <dbReference type="RuleBase" id="RU364070"/>
    </source>
</evidence>
<dbReference type="Gene3D" id="3.30.70.1430">
    <property type="entry name" value="Multidrug efflux transporter AcrB pore domain"/>
    <property type="match status" value="2"/>
</dbReference>
<keyword evidence="4" id="KW-1003">Cell membrane</keyword>
<name>A0AAE3SV91_9HYPH</name>
<evidence type="ECO:0000256" key="7">
    <source>
        <dbReference type="ARBA" id="ARBA00022989"/>
    </source>
</evidence>
<dbReference type="GO" id="GO:0015562">
    <property type="term" value="F:efflux transmembrane transporter activity"/>
    <property type="evidence" value="ECO:0007669"/>
    <property type="project" value="InterPro"/>
</dbReference>
<dbReference type="SUPFAM" id="SSF82693">
    <property type="entry name" value="Multidrug efflux transporter AcrB pore domain, PN1, PN2, PC1 and PC2 subdomains"/>
    <property type="match status" value="4"/>
</dbReference>
<keyword evidence="11" id="KW-1185">Reference proteome</keyword>